<evidence type="ECO:0000256" key="1">
    <source>
        <dbReference type="ARBA" id="ARBA00022786"/>
    </source>
</evidence>
<dbReference type="InterPro" id="IPR001810">
    <property type="entry name" value="F-box_dom"/>
</dbReference>
<dbReference type="PANTHER" id="PTHR20933">
    <property type="entry name" value="F-BOX ONLY PROTEIN 33"/>
    <property type="match status" value="1"/>
</dbReference>
<comment type="caution">
    <text evidence="3">The sequence shown here is derived from an EMBL/GenBank/DDBJ whole genome shotgun (WGS) entry which is preliminary data.</text>
</comment>
<dbReference type="EMBL" id="JANPWB010000007">
    <property type="protein sequence ID" value="KAJ1172726.1"/>
    <property type="molecule type" value="Genomic_DNA"/>
</dbReference>
<reference evidence="3" key="1">
    <citation type="journal article" date="2022" name="bioRxiv">
        <title>Sequencing and chromosome-scale assembly of the giantPleurodeles waltlgenome.</title>
        <authorList>
            <person name="Brown T."/>
            <person name="Elewa A."/>
            <person name="Iarovenko S."/>
            <person name="Subramanian E."/>
            <person name="Araus A.J."/>
            <person name="Petzold A."/>
            <person name="Susuki M."/>
            <person name="Suzuki K.-i.T."/>
            <person name="Hayashi T."/>
            <person name="Toyoda A."/>
            <person name="Oliveira C."/>
            <person name="Osipova E."/>
            <person name="Leigh N.D."/>
            <person name="Simon A."/>
            <person name="Yun M.H."/>
        </authorList>
    </citation>
    <scope>NUCLEOTIDE SEQUENCE</scope>
    <source>
        <strain evidence="3">20211129_DDA</strain>
        <tissue evidence="3">Liver</tissue>
    </source>
</reference>
<gene>
    <name evidence="3" type="ORF">NDU88_004570</name>
</gene>
<evidence type="ECO:0000313" key="4">
    <source>
        <dbReference type="Proteomes" id="UP001066276"/>
    </source>
</evidence>
<keyword evidence="4" id="KW-1185">Reference proteome</keyword>
<dbReference type="InterPro" id="IPR036047">
    <property type="entry name" value="F-box-like_dom_sf"/>
</dbReference>
<dbReference type="InterPro" id="IPR032675">
    <property type="entry name" value="LRR_dom_sf"/>
</dbReference>
<dbReference type="SUPFAM" id="SSF52047">
    <property type="entry name" value="RNI-like"/>
    <property type="match status" value="1"/>
</dbReference>
<dbReference type="Pfam" id="PF12937">
    <property type="entry name" value="F-box-like"/>
    <property type="match status" value="1"/>
</dbReference>
<dbReference type="Proteomes" id="UP001066276">
    <property type="component" value="Chromosome 4_1"/>
</dbReference>
<feature type="domain" description="F-box" evidence="2">
    <location>
        <begin position="3"/>
        <end position="49"/>
    </location>
</feature>
<keyword evidence="1" id="KW-0833">Ubl conjugation pathway</keyword>
<name>A0AAV7T8H9_PLEWA</name>
<accession>A0AAV7T8H9</accession>
<dbReference type="GO" id="GO:0031398">
    <property type="term" value="P:positive regulation of protein ubiquitination"/>
    <property type="evidence" value="ECO:0007669"/>
    <property type="project" value="TreeGrafter"/>
</dbReference>
<dbReference type="PROSITE" id="PS50181">
    <property type="entry name" value="FBOX"/>
    <property type="match status" value="1"/>
</dbReference>
<dbReference type="Gene3D" id="3.80.10.10">
    <property type="entry name" value="Ribonuclease Inhibitor"/>
    <property type="match status" value="1"/>
</dbReference>
<dbReference type="SUPFAM" id="SSF81383">
    <property type="entry name" value="F-box domain"/>
    <property type="match status" value="1"/>
</dbReference>
<dbReference type="InterPro" id="IPR006553">
    <property type="entry name" value="Leu-rich_rpt_Cys-con_subtyp"/>
</dbReference>
<dbReference type="AlphaFoldDB" id="A0AAV7T8H9"/>
<dbReference type="PANTHER" id="PTHR20933:SF4">
    <property type="entry name" value="F-BOX INVOLVED IN POLYQ PATHOGENESIS, ISOFORM A"/>
    <property type="match status" value="1"/>
</dbReference>
<evidence type="ECO:0000313" key="3">
    <source>
        <dbReference type="EMBL" id="KAJ1172726.1"/>
    </source>
</evidence>
<dbReference type="SMART" id="SM00256">
    <property type="entry name" value="FBOX"/>
    <property type="match status" value="1"/>
</dbReference>
<proteinExistence type="predicted"/>
<organism evidence="3 4">
    <name type="scientific">Pleurodeles waltl</name>
    <name type="common">Iberian ribbed newt</name>
    <dbReference type="NCBI Taxonomy" id="8319"/>
    <lineage>
        <taxon>Eukaryota</taxon>
        <taxon>Metazoa</taxon>
        <taxon>Chordata</taxon>
        <taxon>Craniata</taxon>
        <taxon>Vertebrata</taxon>
        <taxon>Euteleostomi</taxon>
        <taxon>Amphibia</taxon>
        <taxon>Batrachia</taxon>
        <taxon>Caudata</taxon>
        <taxon>Salamandroidea</taxon>
        <taxon>Salamandridae</taxon>
        <taxon>Pleurodelinae</taxon>
        <taxon>Pleurodeles</taxon>
    </lineage>
</organism>
<dbReference type="SMART" id="SM00367">
    <property type="entry name" value="LRR_CC"/>
    <property type="match status" value="4"/>
</dbReference>
<evidence type="ECO:0000259" key="2">
    <source>
        <dbReference type="PROSITE" id="PS50181"/>
    </source>
</evidence>
<protein>
    <recommendedName>
        <fullName evidence="2">F-box domain-containing protein</fullName>
    </recommendedName>
</protein>
<sequence>MAATVIGCLPDSILVEVFRFLSVPDLIRSSRVCKHWKRLVLDKALWKNVDLTPHRINSKILWHLVRRYLGGSLKTLKVKGLLHSAKKVEFLSQALLQELEKRSPNLLKLCLSETDLRRLKFDSLPSSVKSLELSHCEIPSLWFQGSGLKDGAKRQVKVEHLVLSHVPAFSNLHLKTLCCNLNLKSLSLTGTYRVTDSGFEKAAMHLKNLQYLRLQGCNITDGTLHVIGRHLKALRKLELVNFRSLTDFGLSCLTSLKDLHGLGLEWCMGLSSDAVISVCSTLHNLQSLNLNGIVFEDQGIHRILQSLPNCAVTNKMLDLD</sequence>